<dbReference type="EMBL" id="FXUG01000001">
    <property type="protein sequence ID" value="SMP43825.1"/>
    <property type="molecule type" value="Genomic_DNA"/>
</dbReference>
<evidence type="ECO:0008006" key="4">
    <source>
        <dbReference type="Google" id="ProtNLM"/>
    </source>
</evidence>
<dbReference type="Proteomes" id="UP001158067">
    <property type="component" value="Unassembled WGS sequence"/>
</dbReference>
<protein>
    <recommendedName>
        <fullName evidence="4">Secreted protein</fullName>
    </recommendedName>
</protein>
<gene>
    <name evidence="2" type="ORF">SAMN06265222_1011011</name>
</gene>
<proteinExistence type="predicted"/>
<evidence type="ECO:0000256" key="1">
    <source>
        <dbReference type="SAM" id="Phobius"/>
    </source>
</evidence>
<feature type="transmembrane region" description="Helical" evidence="1">
    <location>
        <begin position="40"/>
        <end position="60"/>
    </location>
</feature>
<keyword evidence="1" id="KW-1133">Transmembrane helix</keyword>
<comment type="caution">
    <text evidence="2">The sequence shown here is derived from an EMBL/GenBank/DDBJ whole genome shotgun (WGS) entry which is preliminary data.</text>
</comment>
<sequence length="65" mass="7220">MELMERWRELECWIAFLIALQTTGSGRCKASSIDRRGKTLVVVTCVGINCTAGFVLHLHLKLVGS</sequence>
<evidence type="ECO:0000313" key="3">
    <source>
        <dbReference type="Proteomes" id="UP001158067"/>
    </source>
</evidence>
<keyword evidence="1" id="KW-0812">Transmembrane</keyword>
<organism evidence="2 3">
    <name type="scientific">Neorhodopirellula lusitana</name>
    <dbReference type="NCBI Taxonomy" id="445327"/>
    <lineage>
        <taxon>Bacteria</taxon>
        <taxon>Pseudomonadati</taxon>
        <taxon>Planctomycetota</taxon>
        <taxon>Planctomycetia</taxon>
        <taxon>Pirellulales</taxon>
        <taxon>Pirellulaceae</taxon>
        <taxon>Neorhodopirellula</taxon>
    </lineage>
</organism>
<evidence type="ECO:0000313" key="2">
    <source>
        <dbReference type="EMBL" id="SMP43825.1"/>
    </source>
</evidence>
<keyword evidence="1" id="KW-0472">Membrane</keyword>
<keyword evidence="3" id="KW-1185">Reference proteome</keyword>
<name>A0ABY1PRG8_9BACT</name>
<accession>A0ABY1PRG8</accession>
<reference evidence="2 3" key="1">
    <citation type="submission" date="2017-05" db="EMBL/GenBank/DDBJ databases">
        <authorList>
            <person name="Varghese N."/>
            <person name="Submissions S."/>
        </authorList>
    </citation>
    <scope>NUCLEOTIDE SEQUENCE [LARGE SCALE GENOMIC DNA]</scope>
    <source>
        <strain evidence="2 3">DSM 25457</strain>
    </source>
</reference>